<keyword evidence="1" id="KW-0812">Transmembrane</keyword>
<evidence type="ECO:0000313" key="3">
    <source>
        <dbReference type="Proteomes" id="UP000019462"/>
    </source>
</evidence>
<evidence type="ECO:0000256" key="1">
    <source>
        <dbReference type="SAM" id="Phobius"/>
    </source>
</evidence>
<organism evidence="2 3">
    <name type="scientific">Moesziomyces aphidis</name>
    <name type="common">Pseudozyma aphidis</name>
    <dbReference type="NCBI Taxonomy" id="84754"/>
    <lineage>
        <taxon>Eukaryota</taxon>
        <taxon>Fungi</taxon>
        <taxon>Dikarya</taxon>
        <taxon>Basidiomycota</taxon>
        <taxon>Ustilaginomycotina</taxon>
        <taxon>Ustilaginomycetes</taxon>
        <taxon>Ustilaginales</taxon>
        <taxon>Ustilaginaceae</taxon>
        <taxon>Moesziomyces</taxon>
    </lineage>
</organism>
<dbReference type="Proteomes" id="UP000019462">
    <property type="component" value="Unassembled WGS sequence"/>
</dbReference>
<dbReference type="EMBL" id="AWNI01000005">
    <property type="protein sequence ID" value="ETS64625.1"/>
    <property type="molecule type" value="Genomic_DNA"/>
</dbReference>
<reference evidence="2 3" key="1">
    <citation type="journal article" date="2014" name="Genome Announc.">
        <title>Genome sequence of the basidiomycetous fungus Pseudozyma aphidis DSM70725, an efficient producer of biosurfactant mannosylerythritol lipids.</title>
        <authorList>
            <person name="Lorenz S."/>
            <person name="Guenther M."/>
            <person name="Grumaz C."/>
            <person name="Rupp S."/>
            <person name="Zibek S."/>
            <person name="Sohn K."/>
        </authorList>
    </citation>
    <scope>NUCLEOTIDE SEQUENCE [LARGE SCALE GENOMIC DNA]</scope>
    <source>
        <strain evidence="3">ATCC 32657 / CBS 517.83 / DSM 70725 / JCM 10318 / NBRC 10182 / NRRL Y-7954 / St-0401</strain>
    </source>
</reference>
<comment type="caution">
    <text evidence="2">The sequence shown here is derived from an EMBL/GenBank/DDBJ whole genome shotgun (WGS) entry which is preliminary data.</text>
</comment>
<proteinExistence type="predicted"/>
<name>W3VSZ3_MOEAP</name>
<dbReference type="HOGENOM" id="CLU_2027730_0_0_1"/>
<sequence length="122" mass="13034">MSMLGSTVGLGHSVVGIMSLLAPESTGKLLCVPSPRAANFVSRLFGVRELLLGASLLLSIRNNRSLAERMQLLTIINIMNATDTISGIVEYFNRTIDLNGFVLGSGGAFTLFCLGMIQASNW</sequence>
<accession>W3VSZ3</accession>
<keyword evidence="3" id="KW-1185">Reference proteome</keyword>
<dbReference type="OrthoDB" id="3903013at2759"/>
<keyword evidence="1" id="KW-0472">Membrane</keyword>
<dbReference type="AlphaFoldDB" id="W3VSZ3"/>
<gene>
    <name evidence="2" type="ORF">PaG_01095</name>
</gene>
<evidence type="ECO:0000313" key="2">
    <source>
        <dbReference type="EMBL" id="ETS64625.1"/>
    </source>
</evidence>
<feature type="transmembrane region" description="Helical" evidence="1">
    <location>
        <begin position="98"/>
        <end position="117"/>
    </location>
</feature>
<keyword evidence="1" id="KW-1133">Transmembrane helix</keyword>
<protein>
    <submittedName>
        <fullName evidence="2">Uncharacterized protein</fullName>
    </submittedName>
</protein>